<protein>
    <recommendedName>
        <fullName evidence="4">Sensor histidine kinase</fullName>
    </recommendedName>
</protein>
<evidence type="ECO:0000256" key="1">
    <source>
        <dbReference type="SAM" id="Phobius"/>
    </source>
</evidence>
<evidence type="ECO:0000313" key="2">
    <source>
        <dbReference type="EMBL" id="MFB9555724.1"/>
    </source>
</evidence>
<organism evidence="2 3">
    <name type="scientific">Streptomyces roseoviridis</name>
    <dbReference type="NCBI Taxonomy" id="67361"/>
    <lineage>
        <taxon>Bacteria</taxon>
        <taxon>Bacillati</taxon>
        <taxon>Actinomycetota</taxon>
        <taxon>Actinomycetes</taxon>
        <taxon>Kitasatosporales</taxon>
        <taxon>Streptomycetaceae</taxon>
        <taxon>Streptomyces</taxon>
    </lineage>
</organism>
<keyword evidence="1" id="KW-1133">Transmembrane helix</keyword>
<dbReference type="Proteomes" id="UP001589716">
    <property type="component" value="Unassembled WGS sequence"/>
</dbReference>
<dbReference type="EMBL" id="JBHMCT010000009">
    <property type="protein sequence ID" value="MFB9555724.1"/>
    <property type="molecule type" value="Genomic_DNA"/>
</dbReference>
<accession>A0ABV5QQD6</accession>
<keyword evidence="1" id="KW-0472">Membrane</keyword>
<evidence type="ECO:0000313" key="3">
    <source>
        <dbReference type="Proteomes" id="UP001589716"/>
    </source>
</evidence>
<gene>
    <name evidence="2" type="ORF">ACFFTP_16215</name>
</gene>
<name>A0ABV5QQD6_9ACTN</name>
<keyword evidence="1" id="KW-0812">Transmembrane</keyword>
<reference evidence="2 3" key="1">
    <citation type="submission" date="2024-09" db="EMBL/GenBank/DDBJ databases">
        <authorList>
            <person name="Sun Q."/>
            <person name="Mori K."/>
        </authorList>
    </citation>
    <scope>NUCLEOTIDE SEQUENCE [LARGE SCALE GENOMIC DNA]</scope>
    <source>
        <strain evidence="2 3">JCM 4414</strain>
    </source>
</reference>
<feature type="transmembrane region" description="Helical" evidence="1">
    <location>
        <begin position="14"/>
        <end position="34"/>
    </location>
</feature>
<feature type="transmembrane region" description="Helical" evidence="1">
    <location>
        <begin position="40"/>
        <end position="59"/>
    </location>
</feature>
<evidence type="ECO:0008006" key="4">
    <source>
        <dbReference type="Google" id="ProtNLM"/>
    </source>
</evidence>
<dbReference type="RefSeq" id="WP_345485725.1">
    <property type="nucleotide sequence ID" value="NZ_BAAAWU010000001.1"/>
</dbReference>
<proteinExistence type="predicted"/>
<comment type="caution">
    <text evidence="2">The sequence shown here is derived from an EMBL/GenBank/DDBJ whole genome shotgun (WGS) entry which is preliminary data.</text>
</comment>
<sequence>MSTERLKQRAVRRLQWILVFYAVVGALGIVAELAAGRAPAPLVVAWTPLAVLGATVLAVRRRRTRR</sequence>
<keyword evidence="3" id="KW-1185">Reference proteome</keyword>